<dbReference type="CDD" id="cd07185">
    <property type="entry name" value="OmpA_C-like"/>
    <property type="match status" value="1"/>
</dbReference>
<dbReference type="InterPro" id="IPR006664">
    <property type="entry name" value="OMP_bac"/>
</dbReference>
<gene>
    <name evidence="7" type="ORF">HA48_04095</name>
</gene>
<evidence type="ECO:0000256" key="5">
    <source>
        <dbReference type="SAM" id="SignalP"/>
    </source>
</evidence>
<dbReference type="InterPro" id="IPR036737">
    <property type="entry name" value="OmpA-like_sf"/>
</dbReference>
<organism evidence="7 8">
    <name type="scientific">Pantoea wallisii</name>
    <dbReference type="NCBI Taxonomy" id="1076551"/>
    <lineage>
        <taxon>Bacteria</taxon>
        <taxon>Pseudomonadati</taxon>
        <taxon>Pseudomonadota</taxon>
        <taxon>Gammaproteobacteria</taxon>
        <taxon>Enterobacterales</taxon>
        <taxon>Erwiniaceae</taxon>
        <taxon>Pantoea</taxon>
    </lineage>
</organism>
<keyword evidence="5" id="KW-0732">Signal</keyword>
<dbReference type="Proteomes" id="UP000193104">
    <property type="component" value="Unassembled WGS sequence"/>
</dbReference>
<reference evidence="7 8" key="1">
    <citation type="journal article" date="2017" name="Antonie Van Leeuwenhoek">
        <title>Phylogenomic resolution of the bacterial genus Pantoea and its relationship with Erwinia and Tatumella.</title>
        <authorList>
            <person name="Palmer M."/>
            <person name="Steenkamp E.T."/>
            <person name="Coetzee M.P."/>
            <person name="Chan W.Y."/>
            <person name="van Zyl E."/>
            <person name="De Maayer P."/>
            <person name="Coutinho T.A."/>
            <person name="Blom J."/>
            <person name="Smits T.H."/>
            <person name="Duffy B."/>
            <person name="Venter S.N."/>
        </authorList>
    </citation>
    <scope>NUCLEOTIDE SEQUENCE [LARGE SCALE GENOMIC DNA]</scope>
    <source>
        <strain evidence="7 8">LMG 26277</strain>
    </source>
</reference>
<proteinExistence type="predicted"/>
<comment type="subcellular location">
    <subcellularLocation>
        <location evidence="1">Cell outer membrane</location>
    </subcellularLocation>
</comment>
<dbReference type="OrthoDB" id="6896077at2"/>
<keyword evidence="8" id="KW-1185">Reference proteome</keyword>
<evidence type="ECO:0000313" key="7">
    <source>
        <dbReference type="EMBL" id="ORM74448.1"/>
    </source>
</evidence>
<dbReference type="EMBL" id="MLFS01000007">
    <property type="protein sequence ID" value="ORM74448.1"/>
    <property type="molecule type" value="Genomic_DNA"/>
</dbReference>
<comment type="caution">
    <text evidence="7">The sequence shown here is derived from an EMBL/GenBank/DDBJ whole genome shotgun (WGS) entry which is preliminary data.</text>
</comment>
<dbReference type="STRING" id="1076551.HA48_04095"/>
<evidence type="ECO:0000256" key="3">
    <source>
        <dbReference type="ARBA" id="ARBA00023237"/>
    </source>
</evidence>
<keyword evidence="2 4" id="KW-0472">Membrane</keyword>
<evidence type="ECO:0000259" key="6">
    <source>
        <dbReference type="PROSITE" id="PS51123"/>
    </source>
</evidence>
<dbReference type="AlphaFoldDB" id="A0A1X1DCU5"/>
<evidence type="ECO:0000256" key="2">
    <source>
        <dbReference type="ARBA" id="ARBA00023136"/>
    </source>
</evidence>
<evidence type="ECO:0000256" key="1">
    <source>
        <dbReference type="ARBA" id="ARBA00004442"/>
    </source>
</evidence>
<dbReference type="Pfam" id="PF00691">
    <property type="entry name" value="OmpA"/>
    <property type="match status" value="1"/>
</dbReference>
<feature type="signal peptide" evidence="5">
    <location>
        <begin position="1"/>
        <end position="25"/>
    </location>
</feature>
<dbReference type="Gene3D" id="3.30.1330.60">
    <property type="entry name" value="OmpA-like domain"/>
    <property type="match status" value="1"/>
</dbReference>
<dbReference type="PRINTS" id="PR01021">
    <property type="entry name" value="OMPADOMAIN"/>
</dbReference>
<feature type="domain" description="OmpA-like" evidence="6">
    <location>
        <begin position="166"/>
        <end position="292"/>
    </location>
</feature>
<keyword evidence="3" id="KW-0998">Cell outer membrane</keyword>
<dbReference type="GO" id="GO:0009279">
    <property type="term" value="C:cell outer membrane"/>
    <property type="evidence" value="ECO:0007669"/>
    <property type="project" value="UniProtKB-SubCell"/>
</dbReference>
<dbReference type="PANTHER" id="PTHR30329">
    <property type="entry name" value="STATOR ELEMENT OF FLAGELLAR MOTOR COMPLEX"/>
    <property type="match status" value="1"/>
</dbReference>
<evidence type="ECO:0000256" key="4">
    <source>
        <dbReference type="PROSITE-ProRule" id="PRU00473"/>
    </source>
</evidence>
<name>A0A1X1DCU5_9GAMM</name>
<evidence type="ECO:0000313" key="8">
    <source>
        <dbReference type="Proteomes" id="UP000193104"/>
    </source>
</evidence>
<feature type="chain" id="PRO_5012642748" description="OmpA-like domain-containing protein" evidence="5">
    <location>
        <begin position="26"/>
        <end position="292"/>
    </location>
</feature>
<sequence length="292" mass="31421">MKKLSTLIFATTLGVSALSTLNVYAGNNFGQAWRSMPAAAAEQARIVYYRPAEATGAKPAHIYIDGEFQSALLPGGYTVFCLAPGTHSLGSFVDDAPHYQGKQSQPWRDSLAAGKTYYIRASLDNSGRPLVIPAETAQQELAGTRQQTHLRSRASAVVACQAGTTQSYDNYAFSSDLLFRFGSANSTDISADGRAAIQQFATMLKNQPSPQHRIIVTGFTDPIGEEKNNMRLGQLRAEAIKQLLISNGISGALITSQSMGASQVTKQCSGSRKNQISCYSSERRVIISVANK</sequence>
<dbReference type="PROSITE" id="PS51123">
    <property type="entry name" value="OMPA_2"/>
    <property type="match status" value="1"/>
</dbReference>
<dbReference type="RefSeq" id="WP_128599911.1">
    <property type="nucleotide sequence ID" value="NZ_MLFS01000007.1"/>
</dbReference>
<dbReference type="InterPro" id="IPR050330">
    <property type="entry name" value="Bact_OuterMem_StrucFunc"/>
</dbReference>
<dbReference type="InterPro" id="IPR006665">
    <property type="entry name" value="OmpA-like"/>
</dbReference>
<protein>
    <recommendedName>
        <fullName evidence="6">OmpA-like domain-containing protein</fullName>
    </recommendedName>
</protein>
<accession>A0A1X1DCU5</accession>
<dbReference type="SUPFAM" id="SSF103088">
    <property type="entry name" value="OmpA-like"/>
    <property type="match status" value="1"/>
</dbReference>
<dbReference type="PANTHER" id="PTHR30329:SF21">
    <property type="entry name" value="LIPOPROTEIN YIAD-RELATED"/>
    <property type="match status" value="1"/>
</dbReference>